<evidence type="ECO:0000256" key="3">
    <source>
        <dbReference type="ARBA" id="ARBA00022729"/>
    </source>
</evidence>
<proteinExistence type="inferred from homology"/>
<dbReference type="Gene3D" id="3.40.190.10">
    <property type="entry name" value="Periplasmic binding protein-like II"/>
    <property type="match status" value="1"/>
</dbReference>
<dbReference type="Proteomes" id="UP000596827">
    <property type="component" value="Unassembled WGS sequence"/>
</dbReference>
<dbReference type="CDD" id="cd08513">
    <property type="entry name" value="PBP2_thermophilic_Hb8_like"/>
    <property type="match status" value="1"/>
</dbReference>
<accession>A0A923S5J6</accession>
<keyword evidence="4" id="KW-0812">Transmembrane</keyword>
<dbReference type="PANTHER" id="PTHR30290">
    <property type="entry name" value="PERIPLASMIC BINDING COMPONENT OF ABC TRANSPORTER"/>
    <property type="match status" value="1"/>
</dbReference>
<evidence type="ECO:0000259" key="5">
    <source>
        <dbReference type="Pfam" id="PF00496"/>
    </source>
</evidence>
<protein>
    <submittedName>
        <fullName evidence="6">Peptide ABC transporter substrate-binding protein</fullName>
    </submittedName>
</protein>
<evidence type="ECO:0000313" key="6">
    <source>
        <dbReference type="EMBL" id="MBC5768606.1"/>
    </source>
</evidence>
<dbReference type="SUPFAM" id="SSF53850">
    <property type="entry name" value="Periplasmic binding protein-like II"/>
    <property type="match status" value="1"/>
</dbReference>
<comment type="similarity">
    <text evidence="1">Belongs to the bacterial solute-binding protein 5 family.</text>
</comment>
<dbReference type="FunFam" id="3.10.105.10:FF:000006">
    <property type="entry name" value="Peptide ABC transporter substrate-binding protein"/>
    <property type="match status" value="1"/>
</dbReference>
<keyword evidence="3" id="KW-0732">Signal</keyword>
<sequence>MDERAIRALVEEVREGKLPRRSFVQKMISLGLTAPMAGMMLMHYGVASAQTMPAYRPTRRGGGGTLKILWWQGPVHLQPHFAAGTKEQEGSRIFYEPLNSWDADGNMIPVLAAEAPTRENGGVSADLKTITWKLKRGVTWHDGQPFTADDVVFTWEYARDPATATVTIDTYNHIRVEKVDSHTVRVHFQKPTPYWAEPFSGPRGMIIPKHVFGPYVGAKSREAPANIKPVGTGPYRITGFTPGDMVRGEANPNYHIPNRPHFDAIEMKGGGDAVGAARAVLQTGEYDYAWNLQVEDEILKRLETGGKGKVTITQTGNIEFILLNTTDPWNEVDGERGSIKSKHPAFQDKAVRDAMALLVDRKGVQDFIYGRTGFATANFLNAPSRVQSKNLKYEFNIDKANQILEAAGWKKGPDGIRAKGNVKLKFVYQTSVNQPRQKTQAIVKDAATKAGIDLELKSVTAAVFFGSDVANPDTYQKFWTDVQMYTTTMTDPDPQVFMNQFKSDQCAQKANKWASRNICRWRSAEYDKTYDAAENELDPAKRAALFIRMNDLVCTDHHIIPVVGRPRVQAVSSRMVVHSSGWDNDLWALAHWHTASA</sequence>
<dbReference type="InterPro" id="IPR000914">
    <property type="entry name" value="SBP_5_dom"/>
</dbReference>
<name>A0A923S5J6_9BURK</name>
<dbReference type="GO" id="GO:0015833">
    <property type="term" value="P:peptide transport"/>
    <property type="evidence" value="ECO:0007669"/>
    <property type="project" value="TreeGrafter"/>
</dbReference>
<dbReference type="GO" id="GO:1904680">
    <property type="term" value="F:peptide transmembrane transporter activity"/>
    <property type="evidence" value="ECO:0007669"/>
    <property type="project" value="TreeGrafter"/>
</dbReference>
<organism evidence="6 7">
    <name type="scientific">Ramlibacter albus</name>
    <dbReference type="NCBI Taxonomy" id="2079448"/>
    <lineage>
        <taxon>Bacteria</taxon>
        <taxon>Pseudomonadati</taxon>
        <taxon>Pseudomonadota</taxon>
        <taxon>Betaproteobacteria</taxon>
        <taxon>Burkholderiales</taxon>
        <taxon>Comamonadaceae</taxon>
        <taxon>Ramlibacter</taxon>
    </lineage>
</organism>
<evidence type="ECO:0000256" key="1">
    <source>
        <dbReference type="ARBA" id="ARBA00005695"/>
    </source>
</evidence>
<dbReference type="EMBL" id="JACORU010000020">
    <property type="protein sequence ID" value="MBC5768606.1"/>
    <property type="molecule type" value="Genomic_DNA"/>
</dbReference>
<dbReference type="GO" id="GO:0030288">
    <property type="term" value="C:outer membrane-bounded periplasmic space"/>
    <property type="evidence" value="ECO:0007669"/>
    <property type="project" value="UniProtKB-ARBA"/>
</dbReference>
<feature type="transmembrane region" description="Helical" evidence="4">
    <location>
        <begin position="27"/>
        <end position="46"/>
    </location>
</feature>
<dbReference type="GO" id="GO:0043190">
    <property type="term" value="C:ATP-binding cassette (ABC) transporter complex"/>
    <property type="evidence" value="ECO:0007669"/>
    <property type="project" value="InterPro"/>
</dbReference>
<dbReference type="PANTHER" id="PTHR30290:SF65">
    <property type="entry name" value="MONOACYL PHOSPHATIDYLINOSITOL TETRAMANNOSIDE-BINDING PROTEIN LPQW-RELATED"/>
    <property type="match status" value="1"/>
</dbReference>
<dbReference type="InterPro" id="IPR030678">
    <property type="entry name" value="Peptide/Ni-bd"/>
</dbReference>
<dbReference type="RefSeq" id="WP_187085498.1">
    <property type="nucleotide sequence ID" value="NZ_JACORU010000020.1"/>
</dbReference>
<keyword evidence="7" id="KW-1185">Reference proteome</keyword>
<dbReference type="AlphaFoldDB" id="A0A923S5J6"/>
<reference evidence="6" key="1">
    <citation type="submission" date="2020-08" db="EMBL/GenBank/DDBJ databases">
        <title>Ramlibacter sp. GTP1 16S ribosomal RNA gene genome sequencing and assembly.</title>
        <authorList>
            <person name="Kang M."/>
        </authorList>
    </citation>
    <scope>NUCLEOTIDE SEQUENCE</scope>
    <source>
        <strain evidence="6">GTP1</strain>
    </source>
</reference>
<gene>
    <name evidence="6" type="ORF">H8R02_29360</name>
</gene>
<evidence type="ECO:0000313" key="7">
    <source>
        <dbReference type="Proteomes" id="UP000596827"/>
    </source>
</evidence>
<dbReference type="Gene3D" id="3.10.105.10">
    <property type="entry name" value="Dipeptide-binding Protein, Domain 3"/>
    <property type="match status" value="1"/>
</dbReference>
<keyword evidence="4" id="KW-0472">Membrane</keyword>
<evidence type="ECO:0000256" key="4">
    <source>
        <dbReference type="SAM" id="Phobius"/>
    </source>
</evidence>
<keyword evidence="4" id="KW-1133">Transmembrane helix</keyword>
<comment type="caution">
    <text evidence="6">The sequence shown here is derived from an EMBL/GenBank/DDBJ whole genome shotgun (WGS) entry which is preliminary data.</text>
</comment>
<dbReference type="InterPro" id="IPR039424">
    <property type="entry name" value="SBP_5"/>
</dbReference>
<dbReference type="FunFam" id="3.40.190.10:FF:000251">
    <property type="entry name" value="Peptide ABC transporter substrate-binding protein"/>
    <property type="match status" value="1"/>
</dbReference>
<feature type="domain" description="Solute-binding protein family 5" evidence="5">
    <location>
        <begin position="109"/>
        <end position="505"/>
    </location>
</feature>
<dbReference type="Pfam" id="PF00496">
    <property type="entry name" value="SBP_bac_5"/>
    <property type="match status" value="1"/>
</dbReference>
<dbReference type="PIRSF" id="PIRSF002741">
    <property type="entry name" value="MppA"/>
    <property type="match status" value="1"/>
</dbReference>
<keyword evidence="2" id="KW-0813">Transport</keyword>
<evidence type="ECO:0000256" key="2">
    <source>
        <dbReference type="ARBA" id="ARBA00022448"/>
    </source>
</evidence>